<evidence type="ECO:0000256" key="1">
    <source>
        <dbReference type="SAM" id="MobiDB-lite"/>
    </source>
</evidence>
<evidence type="ECO:0000313" key="2">
    <source>
        <dbReference type="Proteomes" id="UP000095287"/>
    </source>
</evidence>
<feature type="region of interest" description="Disordered" evidence="1">
    <location>
        <begin position="1"/>
        <end position="27"/>
    </location>
</feature>
<keyword evidence="2" id="KW-1185">Reference proteome</keyword>
<feature type="compositionally biased region" description="Low complexity" evidence="1">
    <location>
        <begin position="1"/>
        <end position="13"/>
    </location>
</feature>
<evidence type="ECO:0000313" key="3">
    <source>
        <dbReference type="WBParaSite" id="L893_g26118.t1"/>
    </source>
</evidence>
<dbReference type="Proteomes" id="UP000095287">
    <property type="component" value="Unplaced"/>
</dbReference>
<proteinExistence type="predicted"/>
<dbReference type="WBParaSite" id="L893_g26118.t1">
    <property type="protein sequence ID" value="L893_g26118.t1"/>
    <property type="gene ID" value="L893_g26118"/>
</dbReference>
<organism evidence="2 3">
    <name type="scientific">Steinernema glaseri</name>
    <dbReference type="NCBI Taxonomy" id="37863"/>
    <lineage>
        <taxon>Eukaryota</taxon>
        <taxon>Metazoa</taxon>
        <taxon>Ecdysozoa</taxon>
        <taxon>Nematoda</taxon>
        <taxon>Chromadorea</taxon>
        <taxon>Rhabditida</taxon>
        <taxon>Tylenchina</taxon>
        <taxon>Panagrolaimomorpha</taxon>
        <taxon>Strongyloidoidea</taxon>
        <taxon>Steinernematidae</taxon>
        <taxon>Steinernema</taxon>
    </lineage>
</organism>
<reference evidence="3" key="1">
    <citation type="submission" date="2016-11" db="UniProtKB">
        <authorList>
            <consortium name="WormBaseParasite"/>
        </authorList>
    </citation>
    <scope>IDENTIFICATION</scope>
</reference>
<dbReference type="AlphaFoldDB" id="A0A1I7ZFU7"/>
<name>A0A1I7ZFU7_9BILA</name>
<accession>A0A1I7ZFU7</accession>
<protein>
    <submittedName>
        <fullName evidence="3">Mating type 1-2-1</fullName>
    </submittedName>
</protein>
<sequence>TTTTRTSASSIRSPNAIASHSHRINVE</sequence>